<protein>
    <recommendedName>
        <fullName evidence="3">Nucleotidyl transferase AbiEii/AbiGii toxin family protein</fullName>
    </recommendedName>
</protein>
<dbReference type="EMBL" id="SWMS01000017">
    <property type="protein sequence ID" value="TKG65827.1"/>
    <property type="molecule type" value="Genomic_DNA"/>
</dbReference>
<comment type="caution">
    <text evidence="1">The sequence shown here is derived from an EMBL/GenBank/DDBJ whole genome shotgun (WGS) entry which is preliminary data.</text>
</comment>
<proteinExistence type="predicted"/>
<sequence>MRIPPLEPVVRVVTALRAAGLNPAVGGSGLLVALGLAEVANDWDVTVDADAETVREALDAASLTYRELDQGRYVIDGVDVMVNFALTGPAGVEALPTRVTGEWQGLPIGDPEVWARAYRLLGREAKADLLERYLESREHQI</sequence>
<evidence type="ECO:0000313" key="1">
    <source>
        <dbReference type="EMBL" id="TKG65827.1"/>
    </source>
</evidence>
<evidence type="ECO:0008006" key="3">
    <source>
        <dbReference type="Google" id="ProtNLM"/>
    </source>
</evidence>
<organism evidence="1 2">
    <name type="scientific">Prauserella endophytica</name>
    <dbReference type="NCBI Taxonomy" id="1592324"/>
    <lineage>
        <taxon>Bacteria</taxon>
        <taxon>Bacillati</taxon>
        <taxon>Actinomycetota</taxon>
        <taxon>Actinomycetes</taxon>
        <taxon>Pseudonocardiales</taxon>
        <taxon>Pseudonocardiaceae</taxon>
        <taxon>Prauserella</taxon>
        <taxon>Prauserella coralliicola group</taxon>
    </lineage>
</organism>
<dbReference type="Gene3D" id="3.30.460.40">
    <property type="match status" value="1"/>
</dbReference>
<keyword evidence="2" id="KW-1185">Reference proteome</keyword>
<accession>A0ABY2RZ81</accession>
<evidence type="ECO:0000313" key="2">
    <source>
        <dbReference type="Proteomes" id="UP000309992"/>
    </source>
</evidence>
<dbReference type="InterPro" id="IPR043519">
    <property type="entry name" value="NT_sf"/>
</dbReference>
<name>A0ABY2RZ81_9PSEU</name>
<dbReference type="SUPFAM" id="SSF81301">
    <property type="entry name" value="Nucleotidyltransferase"/>
    <property type="match status" value="1"/>
</dbReference>
<dbReference type="Proteomes" id="UP000309992">
    <property type="component" value="Unassembled WGS sequence"/>
</dbReference>
<gene>
    <name evidence="1" type="ORF">FCN18_26880</name>
</gene>
<reference evidence="1 2" key="1">
    <citation type="journal article" date="2015" name="Antonie Van Leeuwenhoek">
        <title>Prauserella endophytica sp. nov., an endophytic actinobacterium isolated from Tamarix taklamakanensis.</title>
        <authorList>
            <person name="Liu J.M."/>
            <person name="Habden X."/>
            <person name="Guo L."/>
            <person name="Tuo L."/>
            <person name="Jiang Z.K."/>
            <person name="Liu S.W."/>
            <person name="Liu X.F."/>
            <person name="Chen L."/>
            <person name="Li R.F."/>
            <person name="Zhang Y.Q."/>
            <person name="Sun C.H."/>
        </authorList>
    </citation>
    <scope>NUCLEOTIDE SEQUENCE [LARGE SCALE GENOMIC DNA]</scope>
    <source>
        <strain evidence="1 2">CGMCC 4.7182</strain>
    </source>
</reference>
<dbReference type="RefSeq" id="WP_137096420.1">
    <property type="nucleotide sequence ID" value="NZ_SWMS01000017.1"/>
</dbReference>